<dbReference type="Proteomes" id="UP001589833">
    <property type="component" value="Unassembled WGS sequence"/>
</dbReference>
<gene>
    <name evidence="1" type="ORF">ACFFH4_07385</name>
</gene>
<name>A0ABV6NDN3_9BACI</name>
<dbReference type="EMBL" id="JBHLTR010000006">
    <property type="protein sequence ID" value="MFC0558872.1"/>
    <property type="molecule type" value="Genomic_DNA"/>
</dbReference>
<protein>
    <submittedName>
        <fullName evidence="1">YezD family protein</fullName>
    </submittedName>
</protein>
<dbReference type="RefSeq" id="WP_273839481.1">
    <property type="nucleotide sequence ID" value="NZ_JAQQWT010000001.1"/>
</dbReference>
<dbReference type="InterPro" id="IPR018743">
    <property type="entry name" value="DUF2292"/>
</dbReference>
<evidence type="ECO:0000313" key="1">
    <source>
        <dbReference type="EMBL" id="MFC0558872.1"/>
    </source>
</evidence>
<reference evidence="1 2" key="1">
    <citation type="submission" date="2024-09" db="EMBL/GenBank/DDBJ databases">
        <authorList>
            <person name="Sun Q."/>
            <person name="Mori K."/>
        </authorList>
    </citation>
    <scope>NUCLEOTIDE SEQUENCE [LARGE SCALE GENOMIC DNA]</scope>
    <source>
        <strain evidence="1 2">NCAIM B.02301</strain>
    </source>
</reference>
<keyword evidence="2" id="KW-1185">Reference proteome</keyword>
<organism evidence="1 2">
    <name type="scientific">Halalkalibacter alkalisediminis</name>
    <dbReference type="NCBI Taxonomy" id="935616"/>
    <lineage>
        <taxon>Bacteria</taxon>
        <taxon>Bacillati</taxon>
        <taxon>Bacillota</taxon>
        <taxon>Bacilli</taxon>
        <taxon>Bacillales</taxon>
        <taxon>Bacillaceae</taxon>
        <taxon>Halalkalibacter</taxon>
    </lineage>
</organism>
<evidence type="ECO:0000313" key="2">
    <source>
        <dbReference type="Proteomes" id="UP001589833"/>
    </source>
</evidence>
<sequence>MDQNFEAKVTEIVHALKDLEYGTIVITVHDSQITQIDITEKKRFGTQKKNIVTNQGKFKRQ</sequence>
<dbReference type="Pfam" id="PF10055">
    <property type="entry name" value="DUF2292"/>
    <property type="match status" value="1"/>
</dbReference>
<proteinExistence type="predicted"/>
<accession>A0ABV6NDN3</accession>
<comment type="caution">
    <text evidence="1">The sequence shown here is derived from an EMBL/GenBank/DDBJ whole genome shotgun (WGS) entry which is preliminary data.</text>
</comment>